<dbReference type="InterPro" id="IPR000192">
    <property type="entry name" value="Aminotrans_V_dom"/>
</dbReference>
<proteinExistence type="predicted"/>
<dbReference type="InterPro" id="IPR015424">
    <property type="entry name" value="PyrdxlP-dep_Trfase"/>
</dbReference>
<dbReference type="HOGENOM" id="CLU_003433_2_1_1"/>
<dbReference type="Gene3D" id="3.40.640.10">
    <property type="entry name" value="Type I PLP-dependent aspartate aminotransferase-like (Major domain)"/>
    <property type="match status" value="1"/>
</dbReference>
<feature type="domain" description="Aminotransferase class V" evidence="2">
    <location>
        <begin position="72"/>
        <end position="396"/>
    </location>
</feature>
<dbReference type="Pfam" id="PF00266">
    <property type="entry name" value="Aminotran_5"/>
    <property type="match status" value="1"/>
</dbReference>
<organism evidence="3 4">
    <name type="scientific">Capronia coronata CBS 617.96</name>
    <dbReference type="NCBI Taxonomy" id="1182541"/>
    <lineage>
        <taxon>Eukaryota</taxon>
        <taxon>Fungi</taxon>
        <taxon>Dikarya</taxon>
        <taxon>Ascomycota</taxon>
        <taxon>Pezizomycotina</taxon>
        <taxon>Eurotiomycetes</taxon>
        <taxon>Chaetothyriomycetidae</taxon>
        <taxon>Chaetothyriales</taxon>
        <taxon>Herpotrichiellaceae</taxon>
        <taxon>Capronia</taxon>
    </lineage>
</organism>
<dbReference type="GeneID" id="19155549"/>
<reference evidence="3 4" key="1">
    <citation type="submission" date="2013-03" db="EMBL/GenBank/DDBJ databases">
        <title>The Genome Sequence of Capronia coronata CBS 617.96.</title>
        <authorList>
            <consortium name="The Broad Institute Genomics Platform"/>
            <person name="Cuomo C."/>
            <person name="de Hoog S."/>
            <person name="Gorbushina A."/>
            <person name="Walker B."/>
            <person name="Young S.K."/>
            <person name="Zeng Q."/>
            <person name="Gargeya S."/>
            <person name="Fitzgerald M."/>
            <person name="Haas B."/>
            <person name="Abouelleil A."/>
            <person name="Allen A.W."/>
            <person name="Alvarado L."/>
            <person name="Arachchi H.M."/>
            <person name="Berlin A.M."/>
            <person name="Chapman S.B."/>
            <person name="Gainer-Dewar J."/>
            <person name="Goldberg J."/>
            <person name="Griggs A."/>
            <person name="Gujja S."/>
            <person name="Hansen M."/>
            <person name="Howarth C."/>
            <person name="Imamovic A."/>
            <person name="Ireland A."/>
            <person name="Larimer J."/>
            <person name="McCowan C."/>
            <person name="Murphy C."/>
            <person name="Pearson M."/>
            <person name="Poon T.W."/>
            <person name="Priest M."/>
            <person name="Roberts A."/>
            <person name="Saif S."/>
            <person name="Shea T."/>
            <person name="Sisk P."/>
            <person name="Sykes S."/>
            <person name="Wortman J."/>
            <person name="Nusbaum C."/>
            <person name="Birren B."/>
        </authorList>
    </citation>
    <scope>NUCLEOTIDE SEQUENCE [LARGE SCALE GENOMIC DNA]</scope>
    <source>
        <strain evidence="3 4">CBS 617.96</strain>
    </source>
</reference>
<dbReference type="PANTHER" id="PTHR43586">
    <property type="entry name" value="CYSTEINE DESULFURASE"/>
    <property type="match status" value="1"/>
</dbReference>
<dbReference type="AlphaFoldDB" id="W9Z1S1"/>
<dbReference type="OrthoDB" id="5978656at2759"/>
<dbReference type="Gene3D" id="3.90.1150.10">
    <property type="entry name" value="Aspartate Aminotransferase, domain 1"/>
    <property type="match status" value="1"/>
</dbReference>
<dbReference type="InterPro" id="IPR015421">
    <property type="entry name" value="PyrdxlP-dep_Trfase_major"/>
</dbReference>
<name>W9Z1S1_9EURO</name>
<evidence type="ECO:0000313" key="3">
    <source>
        <dbReference type="EMBL" id="EXJ95521.1"/>
    </source>
</evidence>
<keyword evidence="1" id="KW-0663">Pyridoxal phosphate</keyword>
<protein>
    <recommendedName>
        <fullName evidence="2">Aminotransferase class V domain-containing protein</fullName>
    </recommendedName>
</protein>
<accession>W9Z1S1</accession>
<dbReference type="PANTHER" id="PTHR43586:SF8">
    <property type="entry name" value="CYSTEINE DESULFURASE 1, CHLOROPLASTIC"/>
    <property type="match status" value="1"/>
</dbReference>
<dbReference type="eggNOG" id="KOG1549">
    <property type="taxonomic scope" value="Eukaryota"/>
</dbReference>
<evidence type="ECO:0000256" key="1">
    <source>
        <dbReference type="ARBA" id="ARBA00022898"/>
    </source>
</evidence>
<dbReference type="STRING" id="1182541.W9Z1S1"/>
<comment type="caution">
    <text evidence="3">The sequence shown here is derived from an EMBL/GenBank/DDBJ whole genome shotgun (WGS) entry which is preliminary data.</text>
</comment>
<dbReference type="EMBL" id="AMWN01000001">
    <property type="protein sequence ID" value="EXJ95521.1"/>
    <property type="molecule type" value="Genomic_DNA"/>
</dbReference>
<evidence type="ECO:0000259" key="2">
    <source>
        <dbReference type="Pfam" id="PF00266"/>
    </source>
</evidence>
<gene>
    <name evidence="3" type="ORF">A1O1_00643</name>
</gene>
<keyword evidence="4" id="KW-1185">Reference proteome</keyword>
<dbReference type="Proteomes" id="UP000019484">
    <property type="component" value="Unassembled WGS sequence"/>
</dbReference>
<dbReference type="RefSeq" id="XP_007719750.1">
    <property type="nucleotide sequence ID" value="XM_007721560.1"/>
</dbReference>
<sequence length="412" mass="45244">MVGLVVSDGKAAFTNVLFQSSSKYDVSRYRDLVPVVQKPGVTYLNASFQPPMNKVIREAIDIFADQAVSEVHPKPQWQATTEATRELLGKYLNVASDSLAFTRDTTEGLNLFQRSVKWVPGDNVVLLDVEHPNHAYGWLALQEQGLEVRMVDTTGQELYADASTFEPLVDDRTRAIGLSSVMFHSGQLNGVKDICDRFRTRNIHVLVDLTQHVGVMPIDLVDLGVSAAAFGCHKGLAAPTGLGVLYIEPETLPLLRPTPPIVGAGAISNLSSSLLASPDVQYHSTTRRYEHLNISLISVQALNAYLTFLLSDVGMANLEHHLRALGRTLALEMEKLGVKVVGSRSADRRAPHLYILDLLDSRWQAHFKEAGIMVSHYRLGVRVSFGFYNTTADVMSLVRVIEKGLVAGIPAC</sequence>
<dbReference type="InterPro" id="IPR015422">
    <property type="entry name" value="PyrdxlP-dep_Trfase_small"/>
</dbReference>
<evidence type="ECO:0000313" key="4">
    <source>
        <dbReference type="Proteomes" id="UP000019484"/>
    </source>
</evidence>
<dbReference type="SUPFAM" id="SSF53383">
    <property type="entry name" value="PLP-dependent transferases"/>
    <property type="match status" value="1"/>
</dbReference>